<reference evidence="5 6" key="1">
    <citation type="journal article" date="2011" name="Proc. Natl. Acad. Sci. U.S.A.">
        <title>Evolutionary erosion of yeast sex chromosomes by mating-type switching accidents.</title>
        <authorList>
            <person name="Gordon J.L."/>
            <person name="Armisen D."/>
            <person name="Proux-Wera E."/>
            <person name="Oheigeartaigh S.S."/>
            <person name="Byrne K.P."/>
            <person name="Wolfe K.H."/>
        </authorList>
    </citation>
    <scope>NUCLEOTIDE SEQUENCE [LARGE SCALE GENOMIC DNA]</scope>
    <source>
        <strain evidence="6">ATCC 24235 / CBS 4417 / NBRC 1672 / NRRL Y-8282 / UCD 70-5</strain>
    </source>
</reference>
<dbReference type="eggNOG" id="KOG1270">
    <property type="taxonomic scope" value="Eukaryota"/>
</dbReference>
<gene>
    <name evidence="5" type="primary">TPHA0A00670</name>
    <name evidence="5" type="ordered locus">TPHA_0A00670</name>
</gene>
<accession>G8BMM4</accession>
<dbReference type="KEGG" id="tpf:TPHA_0A00670"/>
<evidence type="ECO:0000313" key="6">
    <source>
        <dbReference type="Proteomes" id="UP000005666"/>
    </source>
</evidence>
<dbReference type="PANTHER" id="PTHR43464:SF19">
    <property type="entry name" value="UBIQUINONE BIOSYNTHESIS O-METHYLTRANSFERASE, MITOCHONDRIAL"/>
    <property type="match status" value="1"/>
</dbReference>
<dbReference type="Proteomes" id="UP000005666">
    <property type="component" value="Chromosome 1"/>
</dbReference>
<dbReference type="NCBIfam" id="TIGR01983">
    <property type="entry name" value="UbiG"/>
    <property type="match status" value="1"/>
</dbReference>
<dbReference type="InterPro" id="IPR029063">
    <property type="entry name" value="SAM-dependent_MTases_sf"/>
</dbReference>
<dbReference type="CDD" id="cd02440">
    <property type="entry name" value="AdoMet_MTases"/>
    <property type="match status" value="1"/>
</dbReference>
<proteinExistence type="predicted"/>
<dbReference type="GO" id="GO:0061542">
    <property type="term" value="F:3-demethylubiquinol 3-O-methyltransferase activity"/>
    <property type="evidence" value="ECO:0007669"/>
    <property type="project" value="EnsemblFungi"/>
</dbReference>
<dbReference type="SUPFAM" id="SSF53335">
    <property type="entry name" value="S-adenosyl-L-methionine-dependent methyltransferases"/>
    <property type="match status" value="1"/>
</dbReference>
<dbReference type="RefSeq" id="XP_003683586.1">
    <property type="nucleotide sequence ID" value="XM_003683538.1"/>
</dbReference>
<dbReference type="GO" id="GO:0032259">
    <property type="term" value="P:methylation"/>
    <property type="evidence" value="ECO:0007669"/>
    <property type="project" value="UniProtKB-KW"/>
</dbReference>
<dbReference type="PANTHER" id="PTHR43464">
    <property type="entry name" value="METHYLTRANSFERASE"/>
    <property type="match status" value="1"/>
</dbReference>
<dbReference type="GO" id="GO:0031314">
    <property type="term" value="C:extrinsic component of mitochondrial inner membrane"/>
    <property type="evidence" value="ECO:0007669"/>
    <property type="project" value="EnsemblFungi"/>
</dbReference>
<evidence type="ECO:0000256" key="1">
    <source>
        <dbReference type="ARBA" id="ARBA00022603"/>
    </source>
</evidence>
<dbReference type="GO" id="GO:0010420">
    <property type="term" value="F:polyprenyldihydroxybenzoate methyltransferase activity"/>
    <property type="evidence" value="ECO:0007669"/>
    <property type="project" value="EnsemblFungi"/>
</dbReference>
<evidence type="ECO:0000256" key="2">
    <source>
        <dbReference type="ARBA" id="ARBA00022679"/>
    </source>
</evidence>
<evidence type="ECO:0000313" key="5">
    <source>
        <dbReference type="EMBL" id="CCE61152.1"/>
    </source>
</evidence>
<protein>
    <submittedName>
        <fullName evidence="5">Uncharacterized protein</fullName>
    </submittedName>
</protein>
<name>G8BMM4_TETPH</name>
<dbReference type="EMBL" id="HE612856">
    <property type="protein sequence ID" value="CCE61152.1"/>
    <property type="molecule type" value="Genomic_DNA"/>
</dbReference>
<dbReference type="STRING" id="1071381.G8BMM4"/>
<keyword evidence="3" id="KW-0831">Ubiquinone biosynthesis</keyword>
<organism evidence="5 6">
    <name type="scientific">Tetrapisispora phaffii (strain ATCC 24235 / CBS 4417 / NBRC 1672 / NRRL Y-8282 / UCD 70-5)</name>
    <name type="common">Yeast</name>
    <name type="synonym">Fabospora phaffii</name>
    <dbReference type="NCBI Taxonomy" id="1071381"/>
    <lineage>
        <taxon>Eukaryota</taxon>
        <taxon>Fungi</taxon>
        <taxon>Dikarya</taxon>
        <taxon>Ascomycota</taxon>
        <taxon>Saccharomycotina</taxon>
        <taxon>Saccharomycetes</taxon>
        <taxon>Saccharomycetales</taxon>
        <taxon>Saccharomycetaceae</taxon>
        <taxon>Tetrapisispora</taxon>
    </lineage>
</organism>
<dbReference type="AlphaFoldDB" id="G8BMM4"/>
<keyword evidence="2" id="KW-0808">Transferase</keyword>
<dbReference type="InterPro" id="IPR010233">
    <property type="entry name" value="UbiG_MeTrfase"/>
</dbReference>
<keyword evidence="1" id="KW-0489">Methyltransferase</keyword>
<dbReference type="Gene3D" id="3.40.50.150">
    <property type="entry name" value="Vaccinia Virus protein VP39"/>
    <property type="match status" value="1"/>
</dbReference>
<keyword evidence="6" id="KW-1185">Reference proteome</keyword>
<sequence length="323" mass="37380">MQSIYNSRGYLRPLRSSKGLQSSYTSNIRRNRNFSVKNNLLKENNDTSISEDEAHHFKELAPSWWDTNNSQRILHLLNLARMDFIQRTINKTINVTNPDTYVPGFNYAEFVPEYISKNIQDELSIEVNKKLEISKKTVLDIGCGGGILTESMARLPYVDRVEGIDLTSDVIKIAKDHLKYDPAIQKKILYSVKPLDKVEGKFDIVTCFEMLEHVEVPSEILRHAWNKVDTNGLLFISTINRDLISWFTTIFMGEYVLKIVPKGTHHLSKYINSAEILEWFKHNEAGRFELLDVKGTMYVPTKGWLEHDYSNIGNYFIALRKIQ</sequence>
<dbReference type="Pfam" id="PF13489">
    <property type="entry name" value="Methyltransf_23"/>
    <property type="match status" value="1"/>
</dbReference>
<dbReference type="HOGENOM" id="CLU_042432_3_0_1"/>
<evidence type="ECO:0000256" key="4">
    <source>
        <dbReference type="ARBA" id="ARBA00022691"/>
    </source>
</evidence>
<keyword evidence="4" id="KW-0949">S-adenosyl-L-methionine</keyword>
<dbReference type="GeneID" id="11532498"/>
<dbReference type="OrthoDB" id="3265906at2759"/>
<evidence type="ECO:0000256" key="3">
    <source>
        <dbReference type="ARBA" id="ARBA00022688"/>
    </source>
</evidence>
<dbReference type="OMA" id="LASRWWD"/>